<dbReference type="PANTHER" id="PTHR48081:SF6">
    <property type="entry name" value="PEPTIDASE S9 PROLYL OLIGOPEPTIDASE CATALYTIC DOMAIN-CONTAINING PROTEIN"/>
    <property type="match status" value="1"/>
</dbReference>
<feature type="domain" description="BD-FAE-like" evidence="3">
    <location>
        <begin position="70"/>
        <end position="257"/>
    </location>
</feature>
<dbReference type="SUPFAM" id="SSF53474">
    <property type="entry name" value="alpha/beta-Hydrolases"/>
    <property type="match status" value="1"/>
</dbReference>
<dbReference type="InterPro" id="IPR029058">
    <property type="entry name" value="AB_hydrolase_fold"/>
</dbReference>
<gene>
    <name evidence="4" type="ORF">K1X11_011035</name>
</gene>
<reference evidence="4 5" key="2">
    <citation type="submission" date="2023-12" db="EMBL/GenBank/DDBJ databases">
        <title>Description of an unclassified Opitutus bacterium of Verrucomicrobiota.</title>
        <authorList>
            <person name="Zhang D.-F."/>
        </authorList>
    </citation>
    <scope>NUCLEOTIDE SEQUENCE [LARGE SCALE GENOMIC DNA]</scope>
    <source>
        <strain evidence="4 5">WL0086</strain>
    </source>
</reference>
<dbReference type="Gene3D" id="3.40.50.1820">
    <property type="entry name" value="alpha/beta hydrolase"/>
    <property type="match status" value="1"/>
</dbReference>
<organism evidence="4 5">
    <name type="scientific">Actomonas aquatica</name>
    <dbReference type="NCBI Taxonomy" id="2866162"/>
    <lineage>
        <taxon>Bacteria</taxon>
        <taxon>Pseudomonadati</taxon>
        <taxon>Verrucomicrobiota</taxon>
        <taxon>Opitutia</taxon>
        <taxon>Opitutales</taxon>
        <taxon>Opitutaceae</taxon>
        <taxon>Actomonas</taxon>
    </lineage>
</organism>
<protein>
    <submittedName>
        <fullName evidence="4">Alpha/beta hydrolase</fullName>
    </submittedName>
</protein>
<keyword evidence="5" id="KW-1185">Reference proteome</keyword>
<sequence length="307" mass="33484">MKLRLRRLSRFLLPSLIAVTAALANPPADGTVIPLWPEGVPGQLGILADEQWEDGRVRNVQEPTLTYCTPAVDRPTRTAVIVCPGGGYTVLSFEREGWQYARWLSQQGITTFILKNRLKEYGHPHPLRDVLRAIRHVRDNAAAYGIDPDRIGVMGSSAGGHLAASASTLFDHPDGKTGAAIDAVSARPDFAILMYPVISMADGVTHEGSRRNITHEDPALRPLLSLEDQVTAATPPTLIIHTQDDQSVPVANALRYYTALSEAGVPAELYIFQHGPHGMGLKPGLGTASSWPDRAREWLQDRGLTLR</sequence>
<dbReference type="EMBL" id="CP139781">
    <property type="protein sequence ID" value="WRQ89942.1"/>
    <property type="molecule type" value="Genomic_DNA"/>
</dbReference>
<dbReference type="InterPro" id="IPR050300">
    <property type="entry name" value="GDXG_lipolytic_enzyme"/>
</dbReference>
<evidence type="ECO:0000313" key="4">
    <source>
        <dbReference type="EMBL" id="WRQ89942.1"/>
    </source>
</evidence>
<evidence type="ECO:0000256" key="2">
    <source>
        <dbReference type="SAM" id="SignalP"/>
    </source>
</evidence>
<dbReference type="InterPro" id="IPR049492">
    <property type="entry name" value="BD-FAE-like_dom"/>
</dbReference>
<feature type="chain" id="PRO_5045977437" evidence="2">
    <location>
        <begin position="25"/>
        <end position="307"/>
    </location>
</feature>
<dbReference type="GO" id="GO:0016787">
    <property type="term" value="F:hydrolase activity"/>
    <property type="evidence" value="ECO:0007669"/>
    <property type="project" value="UniProtKB-KW"/>
</dbReference>
<proteinExistence type="predicted"/>
<keyword evidence="2" id="KW-0732">Signal</keyword>
<dbReference type="RefSeq" id="WP_221032132.1">
    <property type="nucleotide sequence ID" value="NZ_CP139781.1"/>
</dbReference>
<evidence type="ECO:0000259" key="3">
    <source>
        <dbReference type="Pfam" id="PF20434"/>
    </source>
</evidence>
<dbReference type="Pfam" id="PF20434">
    <property type="entry name" value="BD-FAE"/>
    <property type="match status" value="1"/>
</dbReference>
<reference evidence="4 5" key="1">
    <citation type="submission" date="2021-08" db="EMBL/GenBank/DDBJ databases">
        <authorList>
            <person name="Zhang D."/>
            <person name="Zhang A."/>
            <person name="Wang L."/>
        </authorList>
    </citation>
    <scope>NUCLEOTIDE SEQUENCE [LARGE SCALE GENOMIC DNA]</scope>
    <source>
        <strain evidence="4 5">WL0086</strain>
    </source>
</reference>
<evidence type="ECO:0000256" key="1">
    <source>
        <dbReference type="ARBA" id="ARBA00022801"/>
    </source>
</evidence>
<feature type="signal peptide" evidence="2">
    <location>
        <begin position="1"/>
        <end position="24"/>
    </location>
</feature>
<dbReference type="Proteomes" id="UP000738431">
    <property type="component" value="Chromosome"/>
</dbReference>
<name>A0ABZ1CEV2_9BACT</name>
<keyword evidence="1 4" id="KW-0378">Hydrolase</keyword>
<evidence type="ECO:0000313" key="5">
    <source>
        <dbReference type="Proteomes" id="UP000738431"/>
    </source>
</evidence>
<accession>A0ABZ1CEV2</accession>
<dbReference type="PANTHER" id="PTHR48081">
    <property type="entry name" value="AB HYDROLASE SUPERFAMILY PROTEIN C4A8.06C"/>
    <property type="match status" value="1"/>
</dbReference>